<dbReference type="EMBL" id="AZST01000018">
    <property type="protein sequence ID" value="KEP54799.1"/>
    <property type="molecule type" value="Genomic_DNA"/>
</dbReference>
<dbReference type="SUPFAM" id="SSF53187">
    <property type="entry name" value="Zn-dependent exopeptidases"/>
    <property type="match status" value="1"/>
</dbReference>
<dbReference type="PANTHER" id="PTHR30575:SF0">
    <property type="entry name" value="XAA-ARG DIPEPTIDASE"/>
    <property type="match status" value="1"/>
</dbReference>
<feature type="region of interest" description="Disordered" evidence="1">
    <location>
        <begin position="24"/>
        <end position="48"/>
    </location>
</feature>
<dbReference type="InterPro" id="IPR017439">
    <property type="entry name" value="Amidohydrolase"/>
</dbReference>
<dbReference type="GO" id="GO:0016805">
    <property type="term" value="F:dipeptidase activity"/>
    <property type="evidence" value="ECO:0007669"/>
    <property type="project" value="TreeGrafter"/>
</dbReference>
<proteinExistence type="predicted"/>
<keyword evidence="4" id="KW-1185">Reference proteome</keyword>
<sequence>MTTKETTGTASCWSGLRALVTIRPKRKPAGDLTTQASTGSPSPKLASANGVSHTIASVELPPEYQVYAYSDIGSTAKAERERTAVDDVRVAHALPSPEAADTSDHAIDELNGSLRELNLHIHDYPELGWDVKRAHDVLTQFVEKQGFQVTRHYLADQLPGNTAWKAEFTIPNKAGKSLPVVGFNSEMDALPGIGHACGHNLIATIGVAAAAGLKRAMEKHNIPGRIILLGTPAEEAGEGKVHLLKAGAYNEMDICLMAHPDSGNSRLVRDGTTLALQTFTVEYHGQGAHAGAAPWEGKNALDAAFIAYAALSALRQQIHPSARVHGIIEGRDWASNIIPNYAKMKYTVRAPTWGEVVALRARVNRCFEAAAHATSCTMTVTENDGLKDVRGNRVLSSEFGAIMTGRYDYPFDPHAATGASTDFGNVTYELPAIHPGFAIPTVPNGGNHTPEYTAAARTQEAHKRAVAVSKGLAIVGLRALLDEQFLQIVKDNFQKHGLV</sequence>
<dbReference type="NCBIfam" id="TIGR01891">
    <property type="entry name" value="amidohydrolases"/>
    <property type="match status" value="1"/>
</dbReference>
<dbReference type="AlphaFoldDB" id="A0A074S6G8"/>
<dbReference type="Gene3D" id="3.40.630.10">
    <property type="entry name" value="Zn peptidases"/>
    <property type="match status" value="1"/>
</dbReference>
<dbReference type="STRING" id="1423351.A0A074S6G8"/>
<dbReference type="Proteomes" id="UP000027456">
    <property type="component" value="Unassembled WGS sequence"/>
</dbReference>
<dbReference type="InterPro" id="IPR036264">
    <property type="entry name" value="Bact_exopeptidase_dim_dom"/>
</dbReference>
<feature type="domain" description="Peptidase M20 dimerisation" evidence="2">
    <location>
        <begin position="278"/>
        <end position="372"/>
    </location>
</feature>
<accession>A0A074S6G8</accession>
<dbReference type="PANTHER" id="PTHR30575">
    <property type="entry name" value="PEPTIDASE M20"/>
    <property type="match status" value="1"/>
</dbReference>
<dbReference type="InterPro" id="IPR052030">
    <property type="entry name" value="Peptidase_M20/M20A_hydrolases"/>
</dbReference>
<comment type="caution">
    <text evidence="3">The sequence shown here is derived from an EMBL/GenBank/DDBJ whole genome shotgun (WGS) entry which is preliminary data.</text>
</comment>
<dbReference type="Pfam" id="PF07687">
    <property type="entry name" value="M20_dimer"/>
    <property type="match status" value="1"/>
</dbReference>
<evidence type="ECO:0000259" key="2">
    <source>
        <dbReference type="Pfam" id="PF07687"/>
    </source>
</evidence>
<dbReference type="OrthoDB" id="6119954at2759"/>
<dbReference type="CDD" id="cd05672">
    <property type="entry name" value="M20_ACY1L2-like"/>
    <property type="match status" value="1"/>
</dbReference>
<dbReference type="HOGENOM" id="CLU_031812_1_1_1"/>
<dbReference type="FunFam" id="3.30.70.360:FF:000004">
    <property type="entry name" value="Peptidase M20 domain-containing protein 2"/>
    <property type="match status" value="1"/>
</dbReference>
<evidence type="ECO:0000256" key="1">
    <source>
        <dbReference type="SAM" id="MobiDB-lite"/>
    </source>
</evidence>
<dbReference type="InterPro" id="IPR011650">
    <property type="entry name" value="Peptidase_M20_dimer"/>
</dbReference>
<evidence type="ECO:0000313" key="4">
    <source>
        <dbReference type="Proteomes" id="UP000027456"/>
    </source>
</evidence>
<dbReference type="SUPFAM" id="SSF55031">
    <property type="entry name" value="Bacterial exopeptidase dimerisation domain"/>
    <property type="match status" value="1"/>
</dbReference>
<feature type="compositionally biased region" description="Polar residues" evidence="1">
    <location>
        <begin position="32"/>
        <end position="41"/>
    </location>
</feature>
<name>A0A074S6G8_9AGAM</name>
<protein>
    <submittedName>
        <fullName evidence="3">Amidohydrolase-like protein</fullName>
    </submittedName>
</protein>
<keyword evidence="3" id="KW-0378">Hydrolase</keyword>
<dbReference type="Gene3D" id="3.30.70.360">
    <property type="match status" value="1"/>
</dbReference>
<gene>
    <name evidence="3" type="ORF">V565_012710</name>
</gene>
<reference evidence="3 4" key="1">
    <citation type="submission" date="2013-12" db="EMBL/GenBank/DDBJ databases">
        <authorList>
            <person name="Cubeta M."/>
            <person name="Pakala S."/>
            <person name="Fedorova N."/>
            <person name="Thomas E."/>
            <person name="Dean R."/>
            <person name="Jabaji S."/>
            <person name="Neate S."/>
            <person name="Toda T."/>
            <person name="Tavantzis S."/>
            <person name="Vilgalys R."/>
            <person name="Bharathan N."/>
            <person name="Pakala S."/>
            <person name="Losada L.S."/>
            <person name="Zafar N."/>
            <person name="Nierman W."/>
        </authorList>
    </citation>
    <scope>NUCLEOTIDE SEQUENCE [LARGE SCALE GENOMIC DNA]</scope>
    <source>
        <strain evidence="3 4">123E</strain>
    </source>
</reference>
<evidence type="ECO:0000313" key="3">
    <source>
        <dbReference type="EMBL" id="KEP54799.1"/>
    </source>
</evidence>
<organism evidence="3 4">
    <name type="scientific">Rhizoctonia solani 123E</name>
    <dbReference type="NCBI Taxonomy" id="1423351"/>
    <lineage>
        <taxon>Eukaryota</taxon>
        <taxon>Fungi</taxon>
        <taxon>Dikarya</taxon>
        <taxon>Basidiomycota</taxon>
        <taxon>Agaricomycotina</taxon>
        <taxon>Agaricomycetes</taxon>
        <taxon>Cantharellales</taxon>
        <taxon>Ceratobasidiaceae</taxon>
        <taxon>Rhizoctonia</taxon>
    </lineage>
</organism>